<dbReference type="GO" id="GO:0055085">
    <property type="term" value="P:transmembrane transport"/>
    <property type="evidence" value="ECO:0007669"/>
    <property type="project" value="UniProtKB-ARBA"/>
</dbReference>
<dbReference type="SUPFAM" id="SSF53822">
    <property type="entry name" value="Periplasmic binding protein-like I"/>
    <property type="match status" value="1"/>
</dbReference>
<organism evidence="6 7">
    <name type="scientific">Candidatus Anaerobiospirillum pullicola</name>
    <dbReference type="NCBI Taxonomy" id="2838451"/>
    <lineage>
        <taxon>Bacteria</taxon>
        <taxon>Pseudomonadati</taxon>
        <taxon>Pseudomonadota</taxon>
        <taxon>Gammaproteobacteria</taxon>
        <taxon>Aeromonadales</taxon>
        <taxon>Succinivibrionaceae</taxon>
        <taxon>Anaerobiospirillum</taxon>
    </lineage>
</organism>
<gene>
    <name evidence="6" type="ORF">H9847_05720</name>
</gene>
<dbReference type="EMBL" id="JAHLFE010000111">
    <property type="protein sequence ID" value="MBU3844353.1"/>
    <property type="molecule type" value="Genomic_DNA"/>
</dbReference>
<evidence type="ECO:0000256" key="1">
    <source>
        <dbReference type="ARBA" id="ARBA00004196"/>
    </source>
</evidence>
<evidence type="ECO:0000256" key="4">
    <source>
        <dbReference type="SAM" id="SignalP"/>
    </source>
</evidence>
<feature type="domain" description="Periplasmic binding protein" evidence="5">
    <location>
        <begin position="36"/>
        <end position="293"/>
    </location>
</feature>
<evidence type="ECO:0000313" key="6">
    <source>
        <dbReference type="EMBL" id="MBU3844353.1"/>
    </source>
</evidence>
<dbReference type="InterPro" id="IPR025997">
    <property type="entry name" value="SBP_2_dom"/>
</dbReference>
<accession>A0A948TGT0</accession>
<sequence length="323" mass="35325">MFLQKTISAVAGAAALAFTVLSAPAHAVQNPNEVKILFSAPTLANPWYMGVKSGVDAACKELGIKCETLDAQSNREKQRYDLKNKLLQHDYDAVLASAVDPLQLKPIYNYAQKKGIITGSLAQTIPHSDLIYTLDEQSYGFTIGLQAAHWAQKNLKCRGKVAVLTQDDNPVIKARGNGVVEALHEVCPELEIVARYPADDTFSGMTILDLLLPRYPDLNLVVSTTDSGGIGGYIIMHANKMGGDKFAVFSGDATRDALLLMQEPDSIYRGSVDLNPYRCGYESIMSMYDMIQNGATEEPKVETFPYVQVSQKMVLSGVFKATY</sequence>
<dbReference type="CDD" id="cd01536">
    <property type="entry name" value="PBP1_ABC_sugar_binding-like"/>
    <property type="match status" value="1"/>
</dbReference>
<comment type="similarity">
    <text evidence="2">Belongs to the bacterial solute-binding protein 2 family.</text>
</comment>
<dbReference type="GO" id="GO:0030246">
    <property type="term" value="F:carbohydrate binding"/>
    <property type="evidence" value="ECO:0007669"/>
    <property type="project" value="UniProtKB-ARBA"/>
</dbReference>
<protein>
    <submittedName>
        <fullName evidence="6">Sugar ABC transporter substrate-binding protein</fullName>
    </submittedName>
</protein>
<evidence type="ECO:0000256" key="2">
    <source>
        <dbReference type="ARBA" id="ARBA00007639"/>
    </source>
</evidence>
<dbReference type="Proteomes" id="UP000733611">
    <property type="component" value="Unassembled WGS sequence"/>
</dbReference>
<dbReference type="PANTHER" id="PTHR46847">
    <property type="entry name" value="D-ALLOSE-BINDING PERIPLASMIC PROTEIN-RELATED"/>
    <property type="match status" value="1"/>
</dbReference>
<name>A0A948TGT0_9GAMM</name>
<comment type="caution">
    <text evidence="6">The sequence shown here is derived from an EMBL/GenBank/DDBJ whole genome shotgun (WGS) entry which is preliminary data.</text>
</comment>
<comment type="subcellular location">
    <subcellularLocation>
        <location evidence="1">Cell envelope</location>
    </subcellularLocation>
</comment>
<dbReference type="InterPro" id="IPR028082">
    <property type="entry name" value="Peripla_BP_I"/>
</dbReference>
<evidence type="ECO:0000256" key="3">
    <source>
        <dbReference type="ARBA" id="ARBA00022729"/>
    </source>
</evidence>
<reference evidence="6" key="1">
    <citation type="journal article" date="2021" name="PeerJ">
        <title>Extensive microbial diversity within the chicken gut microbiome revealed by metagenomics and culture.</title>
        <authorList>
            <person name="Gilroy R."/>
            <person name="Ravi A."/>
            <person name="Getino M."/>
            <person name="Pursley I."/>
            <person name="Horton D.L."/>
            <person name="Alikhan N.F."/>
            <person name="Baker D."/>
            <person name="Gharbi K."/>
            <person name="Hall N."/>
            <person name="Watson M."/>
            <person name="Adriaenssens E.M."/>
            <person name="Foster-Nyarko E."/>
            <person name="Jarju S."/>
            <person name="Secka A."/>
            <person name="Antonio M."/>
            <person name="Oren A."/>
            <person name="Chaudhuri R.R."/>
            <person name="La Ragione R."/>
            <person name="Hildebrand F."/>
            <person name="Pallen M.J."/>
        </authorList>
    </citation>
    <scope>NUCLEOTIDE SEQUENCE</scope>
    <source>
        <strain evidence="6">378</strain>
    </source>
</reference>
<evidence type="ECO:0000313" key="7">
    <source>
        <dbReference type="Proteomes" id="UP000733611"/>
    </source>
</evidence>
<dbReference type="AlphaFoldDB" id="A0A948TGT0"/>
<feature type="chain" id="PRO_5036784811" evidence="4">
    <location>
        <begin position="28"/>
        <end position="323"/>
    </location>
</feature>
<dbReference type="GO" id="GO:0030313">
    <property type="term" value="C:cell envelope"/>
    <property type="evidence" value="ECO:0007669"/>
    <property type="project" value="UniProtKB-SubCell"/>
</dbReference>
<evidence type="ECO:0000259" key="5">
    <source>
        <dbReference type="Pfam" id="PF13407"/>
    </source>
</evidence>
<dbReference type="PANTHER" id="PTHR46847:SF1">
    <property type="entry name" value="D-ALLOSE-BINDING PERIPLASMIC PROTEIN-RELATED"/>
    <property type="match status" value="1"/>
</dbReference>
<keyword evidence="3 4" id="KW-0732">Signal</keyword>
<reference evidence="6" key="2">
    <citation type="submission" date="2021-04" db="EMBL/GenBank/DDBJ databases">
        <authorList>
            <person name="Gilroy R."/>
        </authorList>
    </citation>
    <scope>NUCLEOTIDE SEQUENCE</scope>
    <source>
        <strain evidence="6">378</strain>
    </source>
</reference>
<dbReference type="Pfam" id="PF13407">
    <property type="entry name" value="Peripla_BP_4"/>
    <property type="match status" value="1"/>
</dbReference>
<proteinExistence type="inferred from homology"/>
<feature type="signal peptide" evidence="4">
    <location>
        <begin position="1"/>
        <end position="27"/>
    </location>
</feature>
<dbReference type="Gene3D" id="3.40.50.2300">
    <property type="match status" value="2"/>
</dbReference>